<evidence type="ECO:0000313" key="1">
    <source>
        <dbReference type="EMBL" id="RIV25435.1"/>
    </source>
</evidence>
<evidence type="ECO:0000313" key="2">
    <source>
        <dbReference type="Proteomes" id="UP000283523"/>
    </source>
</evidence>
<reference evidence="1 2" key="1">
    <citation type="submission" date="2018-08" db="EMBL/GenBank/DDBJ databases">
        <title>Fibrisoma montanum sp. nov., isolated from Danxia mountain soil.</title>
        <authorList>
            <person name="Huang Y."/>
        </authorList>
    </citation>
    <scope>NUCLEOTIDE SEQUENCE [LARGE SCALE GENOMIC DNA]</scope>
    <source>
        <strain evidence="1 2">HYT19</strain>
    </source>
</reference>
<protein>
    <recommendedName>
        <fullName evidence="3">Type VI secretion system needle protein Hcp</fullName>
    </recommendedName>
</protein>
<dbReference type="RefSeq" id="WP_119667317.1">
    <property type="nucleotide sequence ID" value="NZ_QXED01000002.1"/>
</dbReference>
<dbReference type="GO" id="GO:0033104">
    <property type="term" value="C:type VI protein secretion system complex"/>
    <property type="evidence" value="ECO:0007669"/>
    <property type="project" value="InterPro"/>
</dbReference>
<dbReference type="AlphaFoldDB" id="A0A418MF97"/>
<keyword evidence="2" id="KW-1185">Reference proteome</keyword>
<dbReference type="EMBL" id="QXED01000002">
    <property type="protein sequence ID" value="RIV25435.1"/>
    <property type="molecule type" value="Genomic_DNA"/>
</dbReference>
<comment type="caution">
    <text evidence="1">The sequence shown here is derived from an EMBL/GenBank/DDBJ whole genome shotgun (WGS) entry which is preliminary data.</text>
</comment>
<dbReference type="InterPro" id="IPR041408">
    <property type="entry name" value="Hcp_Tssd"/>
</dbReference>
<evidence type="ECO:0008006" key="3">
    <source>
        <dbReference type="Google" id="ProtNLM"/>
    </source>
</evidence>
<dbReference type="Pfam" id="PF17642">
    <property type="entry name" value="TssD"/>
    <property type="match status" value="1"/>
</dbReference>
<sequence length="142" mass="15660">MPATAIHAFLSGPAGLADTEVQKCFYELRRSVDQKGRPSSITQGGIITVEIVSSDQDSGLAGWMVNSFQEEDGKIEFQDINESTLKTVEFKKARCIGYSERFDKTPDPSNPDKPAMTLTLTMSAEDITISGATHKNNWDDKR</sequence>
<proteinExistence type="predicted"/>
<dbReference type="Proteomes" id="UP000283523">
    <property type="component" value="Unassembled WGS sequence"/>
</dbReference>
<name>A0A418MF97_9BACT</name>
<accession>A0A418MF97</accession>
<dbReference type="OrthoDB" id="955509at2"/>
<gene>
    <name evidence="1" type="ORF">DYU11_09050</name>
</gene>
<organism evidence="1 2">
    <name type="scientific">Fibrisoma montanum</name>
    <dbReference type="NCBI Taxonomy" id="2305895"/>
    <lineage>
        <taxon>Bacteria</taxon>
        <taxon>Pseudomonadati</taxon>
        <taxon>Bacteroidota</taxon>
        <taxon>Cytophagia</taxon>
        <taxon>Cytophagales</taxon>
        <taxon>Spirosomataceae</taxon>
        <taxon>Fibrisoma</taxon>
    </lineage>
</organism>